<dbReference type="PANTHER" id="PTHR10342">
    <property type="entry name" value="ARYLSULFATASE"/>
    <property type="match status" value="1"/>
</dbReference>
<dbReference type="SUPFAM" id="SSF53649">
    <property type="entry name" value="Alkaline phosphatase-like"/>
    <property type="match status" value="1"/>
</dbReference>
<dbReference type="AlphaFoldDB" id="A0AAV2S0L0"/>
<keyword evidence="1" id="KW-0479">Metal-binding</keyword>
<gene>
    <name evidence="4" type="ORF">MNOR_LOCUS30818</name>
</gene>
<keyword evidence="3" id="KW-0325">Glycoprotein</keyword>
<dbReference type="Gene3D" id="3.30.1120.10">
    <property type="match status" value="1"/>
</dbReference>
<keyword evidence="5" id="KW-1185">Reference proteome</keyword>
<accession>A0AAV2S0L0</accession>
<dbReference type="InterPro" id="IPR017850">
    <property type="entry name" value="Alkaline_phosphatase_core_sf"/>
</dbReference>
<evidence type="ECO:0000256" key="1">
    <source>
        <dbReference type="ARBA" id="ARBA00022723"/>
    </source>
</evidence>
<dbReference type="GO" id="GO:0008484">
    <property type="term" value="F:sulfuric ester hydrolase activity"/>
    <property type="evidence" value="ECO:0007669"/>
    <property type="project" value="InterPro"/>
</dbReference>
<dbReference type="GO" id="GO:0046872">
    <property type="term" value="F:metal ion binding"/>
    <property type="evidence" value="ECO:0007669"/>
    <property type="project" value="UniProtKB-KW"/>
</dbReference>
<dbReference type="Gene3D" id="3.40.720.10">
    <property type="entry name" value="Alkaline Phosphatase, subunit A"/>
    <property type="match status" value="1"/>
</dbReference>
<evidence type="ECO:0000313" key="5">
    <source>
        <dbReference type="Proteomes" id="UP001497623"/>
    </source>
</evidence>
<dbReference type="EMBL" id="CAXKWB010038451">
    <property type="protein sequence ID" value="CAL4151681.1"/>
    <property type="molecule type" value="Genomic_DNA"/>
</dbReference>
<evidence type="ECO:0000256" key="2">
    <source>
        <dbReference type="ARBA" id="ARBA00022837"/>
    </source>
</evidence>
<keyword evidence="2" id="KW-0106">Calcium</keyword>
<proteinExistence type="predicted"/>
<dbReference type="InterPro" id="IPR047115">
    <property type="entry name" value="ARSB"/>
</dbReference>
<dbReference type="PANTHER" id="PTHR10342:SF274">
    <property type="entry name" value="ARYLSULFATASE B"/>
    <property type="match status" value="1"/>
</dbReference>
<evidence type="ECO:0000313" key="4">
    <source>
        <dbReference type="EMBL" id="CAL4151681.1"/>
    </source>
</evidence>
<comment type="caution">
    <text evidence="4">The sequence shown here is derived from an EMBL/GenBank/DDBJ whole genome shotgun (WGS) entry which is preliminary data.</text>
</comment>
<feature type="non-terminal residue" evidence="4">
    <location>
        <position position="560"/>
    </location>
</feature>
<name>A0AAV2S0L0_MEGNR</name>
<protein>
    <submittedName>
        <fullName evidence="4">Uncharacterized protein</fullName>
    </submittedName>
</protein>
<organism evidence="4 5">
    <name type="scientific">Meganyctiphanes norvegica</name>
    <name type="common">Northern krill</name>
    <name type="synonym">Thysanopoda norvegica</name>
    <dbReference type="NCBI Taxonomy" id="48144"/>
    <lineage>
        <taxon>Eukaryota</taxon>
        <taxon>Metazoa</taxon>
        <taxon>Ecdysozoa</taxon>
        <taxon>Arthropoda</taxon>
        <taxon>Crustacea</taxon>
        <taxon>Multicrustacea</taxon>
        <taxon>Malacostraca</taxon>
        <taxon>Eumalacostraca</taxon>
        <taxon>Eucarida</taxon>
        <taxon>Euphausiacea</taxon>
        <taxon>Euphausiidae</taxon>
        <taxon>Meganyctiphanes</taxon>
    </lineage>
</organism>
<evidence type="ECO:0000256" key="3">
    <source>
        <dbReference type="ARBA" id="ARBA00023180"/>
    </source>
</evidence>
<dbReference type="Proteomes" id="UP001497623">
    <property type="component" value="Unassembled WGS sequence"/>
</dbReference>
<sequence>MFEQLFLPNMYFFKSYVNECGNAKLAFTAAERSTVSSPAAGNRTNIAPHKQVMISDNRLSDSQNIRYPTLPLPITKNYILPQKYILFICGLSIKTASMLRIFTPYVVRGENITYTLEDILLSCGPRIVPVFYKVMACKPCSAIWWHLEKIHFAVVYDSTNYRYSGVFRINEKEEVFFSQTQFFFYRYMYPKNHDIKKGQPKVSVPWGSKRFHGATYLGFNSEITTFVSPSGIERFLATTKYGKSKMFYLYMEYYASFSSSKGSELYIKVTLGTWYYHYSRDDATAQGMAGAAEYEPGIRFTKLLRYTNSVKSFLITIKIQNGHQSYSSGPWAMKLTKVHIWETVRLAVFSMAAILDWLYRPNDQLIHVSDWYATLLSAAGDEIPKGLDSINQWDALLGKAKAPRDTLIYNLDDKAQKGAMRMGDYKLVLGEQVFNGWVYPPEDNTTAPLDILEYDNIDDHDEGDVTRWELPSVSSFAELFEMDIDEIIEKEPIKLYLFNLKDDPNEHNDLSKRHPDILKDILQRVKDEALRVVPADVCGNDEKGDPKHWGNIWSPGWYNY</sequence>
<reference evidence="4 5" key="1">
    <citation type="submission" date="2024-05" db="EMBL/GenBank/DDBJ databases">
        <authorList>
            <person name="Wallberg A."/>
        </authorList>
    </citation>
    <scope>NUCLEOTIDE SEQUENCE [LARGE SCALE GENOMIC DNA]</scope>
</reference>